<comment type="caution">
    <text evidence="5">The sequence shown here is derived from an EMBL/GenBank/DDBJ whole genome shotgun (WGS) entry which is preliminary data.</text>
</comment>
<keyword evidence="3" id="KW-0106">Calcium</keyword>
<sequence>MAKVVVYALVAIAFVALIVLSPTNTYSSHNQHGVHALSRRLGYKLPISNLDPIVRKLQRVSEETGLVEENNSINLERISVDVSDAEVPNEYFSNDGKLNITRRLIFLFSLIDNAPKDGKASFEEFQIWNREQTMDTLTYRTQQALDLHDKNKDGEISFSEFLPQFSKEEIEQNAMFNGGAGWWMEQFRNADIDKNNILNFAEFNNFLYPEDSNNEEIQKWLIRERLRMMDDDRDGKLNLAEFSLHVYGIFKVYAEIESRRVALVSAERKFEELDTNKDQFLDVKELIPVLNYIKPGELFYAKFYASHMIQQADDNEDGYLTLEEMINHEDLFYNIVYGNSIERYKDVDEEL</sequence>
<dbReference type="OMA" id="FEADVDH"/>
<accession>A0A2C9VXQ0</accession>
<dbReference type="SMART" id="SM00054">
    <property type="entry name" value="EFh"/>
    <property type="match status" value="5"/>
</dbReference>
<dbReference type="InterPro" id="IPR011992">
    <property type="entry name" value="EF-hand-dom_pair"/>
</dbReference>
<dbReference type="PROSITE" id="PS50222">
    <property type="entry name" value="EF_HAND_2"/>
    <property type="match status" value="2"/>
</dbReference>
<dbReference type="EMBL" id="CM004391">
    <property type="protein sequence ID" value="OAY51144.1"/>
    <property type="molecule type" value="Genomic_DNA"/>
</dbReference>
<name>A0A2C9VXQ0_MANES</name>
<dbReference type="OrthoDB" id="293868at2759"/>
<dbReference type="Proteomes" id="UP000091857">
    <property type="component" value="Chromosome 5"/>
</dbReference>
<protein>
    <recommendedName>
        <fullName evidence="4">EF-hand domain-containing protein</fullName>
    </recommendedName>
</protein>
<feature type="domain" description="EF-hand" evidence="4">
    <location>
        <begin position="261"/>
        <end position="296"/>
    </location>
</feature>
<dbReference type="InterPro" id="IPR018247">
    <property type="entry name" value="EF_Hand_1_Ca_BS"/>
</dbReference>
<keyword evidence="1" id="KW-0479">Metal-binding</keyword>
<dbReference type="AlphaFoldDB" id="A0A2C9VXQ0"/>
<dbReference type="Gramene" id="Manes.05G191700.1.v8.1">
    <property type="protein sequence ID" value="Manes.05G191700.1.v8.1.CDS"/>
    <property type="gene ID" value="Manes.05G191700.v8.1"/>
</dbReference>
<dbReference type="InterPro" id="IPR002048">
    <property type="entry name" value="EF_hand_dom"/>
</dbReference>
<dbReference type="PANTHER" id="PTHR10827">
    <property type="entry name" value="RETICULOCALBIN"/>
    <property type="match status" value="1"/>
</dbReference>
<dbReference type="PROSITE" id="PS00018">
    <property type="entry name" value="EF_HAND_1"/>
    <property type="match status" value="5"/>
</dbReference>
<dbReference type="STRING" id="3983.A0A2C9VXQ0"/>
<dbReference type="Pfam" id="PF13202">
    <property type="entry name" value="EF-hand_5"/>
    <property type="match status" value="3"/>
</dbReference>
<dbReference type="Gene3D" id="1.10.238.10">
    <property type="entry name" value="EF-hand"/>
    <property type="match status" value="3"/>
</dbReference>
<keyword evidence="6" id="KW-1185">Reference proteome</keyword>
<evidence type="ECO:0000313" key="6">
    <source>
        <dbReference type="Proteomes" id="UP000091857"/>
    </source>
</evidence>
<evidence type="ECO:0000259" key="4">
    <source>
        <dbReference type="PROSITE" id="PS50222"/>
    </source>
</evidence>
<gene>
    <name evidence="5" type="ORF">MANES_05G191700v8</name>
</gene>
<evidence type="ECO:0000256" key="2">
    <source>
        <dbReference type="ARBA" id="ARBA00022737"/>
    </source>
</evidence>
<dbReference type="PANTHER" id="PTHR10827:SF98">
    <property type="entry name" value="45 KDA CALCIUM-BINDING PROTEIN"/>
    <property type="match status" value="1"/>
</dbReference>
<proteinExistence type="predicted"/>
<reference evidence="6" key="1">
    <citation type="journal article" date="2016" name="Nat. Biotechnol.">
        <title>Sequencing wild and cultivated cassava and related species reveals extensive interspecific hybridization and genetic diversity.</title>
        <authorList>
            <person name="Bredeson J.V."/>
            <person name="Lyons J.B."/>
            <person name="Prochnik S.E."/>
            <person name="Wu G.A."/>
            <person name="Ha C.M."/>
            <person name="Edsinger-Gonzales E."/>
            <person name="Grimwood J."/>
            <person name="Schmutz J."/>
            <person name="Rabbi I.Y."/>
            <person name="Egesi C."/>
            <person name="Nauluvula P."/>
            <person name="Lebot V."/>
            <person name="Ndunguru J."/>
            <person name="Mkamilo G."/>
            <person name="Bart R.S."/>
            <person name="Setter T.L."/>
            <person name="Gleadow R.M."/>
            <person name="Kulakow P."/>
            <person name="Ferguson M.E."/>
            <person name="Rounsley S."/>
            <person name="Rokhsar D.S."/>
        </authorList>
    </citation>
    <scope>NUCLEOTIDE SEQUENCE [LARGE SCALE GENOMIC DNA]</scope>
    <source>
        <strain evidence="6">cv. AM560-2</strain>
    </source>
</reference>
<evidence type="ECO:0000256" key="1">
    <source>
        <dbReference type="ARBA" id="ARBA00022723"/>
    </source>
</evidence>
<keyword evidence="2" id="KW-0677">Repeat</keyword>
<evidence type="ECO:0000313" key="5">
    <source>
        <dbReference type="EMBL" id="OAY51144.1"/>
    </source>
</evidence>
<feature type="domain" description="EF-hand" evidence="4">
    <location>
        <begin position="142"/>
        <end position="171"/>
    </location>
</feature>
<organism evidence="5 6">
    <name type="scientific">Manihot esculenta</name>
    <name type="common">Cassava</name>
    <name type="synonym">Jatropha manihot</name>
    <dbReference type="NCBI Taxonomy" id="3983"/>
    <lineage>
        <taxon>Eukaryota</taxon>
        <taxon>Viridiplantae</taxon>
        <taxon>Streptophyta</taxon>
        <taxon>Embryophyta</taxon>
        <taxon>Tracheophyta</taxon>
        <taxon>Spermatophyta</taxon>
        <taxon>Magnoliopsida</taxon>
        <taxon>eudicotyledons</taxon>
        <taxon>Gunneridae</taxon>
        <taxon>Pentapetalae</taxon>
        <taxon>rosids</taxon>
        <taxon>fabids</taxon>
        <taxon>Malpighiales</taxon>
        <taxon>Euphorbiaceae</taxon>
        <taxon>Crotonoideae</taxon>
        <taxon>Manihoteae</taxon>
        <taxon>Manihot</taxon>
    </lineage>
</organism>
<dbReference type="SUPFAM" id="SSF47473">
    <property type="entry name" value="EF-hand"/>
    <property type="match status" value="2"/>
</dbReference>
<evidence type="ECO:0000256" key="3">
    <source>
        <dbReference type="ARBA" id="ARBA00022837"/>
    </source>
</evidence>
<dbReference type="GO" id="GO:0005509">
    <property type="term" value="F:calcium ion binding"/>
    <property type="evidence" value="ECO:0000318"/>
    <property type="project" value="GO_Central"/>
</dbReference>
<dbReference type="GO" id="GO:0005783">
    <property type="term" value="C:endoplasmic reticulum"/>
    <property type="evidence" value="ECO:0000318"/>
    <property type="project" value="GO_Central"/>
</dbReference>